<accession>A0ABY7A9A8</accession>
<protein>
    <submittedName>
        <fullName evidence="1">DUF5677 domain-containing protein</fullName>
    </submittedName>
</protein>
<sequence>MKNIEEKERLKKIEYLYTRVYKIINRLILYSKRFCENLATPDGLIEYLNCLDRGRGSRASKYTYIYEFDYFVMTKSTKTLKAIRKLLNNNNLPMNEDVLILVRSLLENYIMSQYIRTSIRSKDVEKMEKAIVDFIMNPYEMAMGHAKKGKLKGKYVIINDKDEFLGQLVSGPSKYVGESEQTYFRPLYDFLCKYSHCSFDIMYCYFESENMSFSTEKVNGPFWALICTLFVFTKLYENIVLAKGEDIENIKGHFDVFYDSLELQLEMLKEHIEIFKEGYRDIDREFLSLIIEKGAKDNFAHERIALAKAMEEDIKYGTTSDISKCYDEKKCKFIRNYKHK</sequence>
<organism evidence="1 2">
    <name type="scientific">Lacrimispora xylanolytica</name>
    <dbReference type="NCBI Taxonomy" id="29375"/>
    <lineage>
        <taxon>Bacteria</taxon>
        <taxon>Bacillati</taxon>
        <taxon>Bacillota</taxon>
        <taxon>Clostridia</taxon>
        <taxon>Lachnospirales</taxon>
        <taxon>Lachnospiraceae</taxon>
        <taxon>Lacrimispora</taxon>
    </lineage>
</organism>
<gene>
    <name evidence="1" type="ORF">OW255_12205</name>
</gene>
<dbReference type="Proteomes" id="UP001163115">
    <property type="component" value="Chromosome"/>
</dbReference>
<keyword evidence="2" id="KW-1185">Reference proteome</keyword>
<reference evidence="1" key="1">
    <citation type="submission" date="2022-11" db="EMBL/GenBank/DDBJ databases">
        <title>Lacrimispora xylanolytica sy1, complete genome.</title>
        <authorList>
            <person name="Choi S."/>
        </authorList>
    </citation>
    <scope>NUCLEOTIDE SEQUENCE</scope>
    <source>
        <strain evidence="1">Sy1</strain>
    </source>
</reference>
<evidence type="ECO:0000313" key="1">
    <source>
        <dbReference type="EMBL" id="WAJ22338.1"/>
    </source>
</evidence>
<proteinExistence type="predicted"/>
<dbReference type="EMBL" id="CP113524">
    <property type="protein sequence ID" value="WAJ22338.1"/>
    <property type="molecule type" value="Genomic_DNA"/>
</dbReference>
<evidence type="ECO:0000313" key="2">
    <source>
        <dbReference type="Proteomes" id="UP001163115"/>
    </source>
</evidence>
<name>A0ABY7A9A8_9FIRM</name>
<dbReference type="RefSeq" id="WP_268114241.1">
    <property type="nucleotide sequence ID" value="NZ_CP113524.1"/>
</dbReference>